<protein>
    <submittedName>
        <fullName evidence="2">Uncharacterized protein</fullName>
    </submittedName>
</protein>
<accession>A0AA40HZH3</accession>
<dbReference type="AlphaFoldDB" id="A0AA40HZH3"/>
<organism evidence="2 3">
    <name type="scientific">Cnephaeus nilssonii</name>
    <name type="common">Northern bat</name>
    <name type="synonym">Eptesicus nilssonii</name>
    <dbReference type="NCBI Taxonomy" id="3371016"/>
    <lineage>
        <taxon>Eukaryota</taxon>
        <taxon>Metazoa</taxon>
        <taxon>Chordata</taxon>
        <taxon>Craniata</taxon>
        <taxon>Vertebrata</taxon>
        <taxon>Euteleostomi</taxon>
        <taxon>Mammalia</taxon>
        <taxon>Eutheria</taxon>
        <taxon>Laurasiatheria</taxon>
        <taxon>Chiroptera</taxon>
        <taxon>Yangochiroptera</taxon>
        <taxon>Vespertilionidae</taxon>
        <taxon>Cnephaeus</taxon>
    </lineage>
</organism>
<feature type="region of interest" description="Disordered" evidence="1">
    <location>
        <begin position="1"/>
        <end position="128"/>
    </location>
</feature>
<sequence length="145" mass="15539">MPREVADRPGTPGSGRMGPATPPQAADCPRDPREGREGPGHAPPGGRSPAGPLGGVGRARPRPPDCRSSRYLLECLGSQVSPPRGSDLPRDPRTKRTGRRHLDLLNGRIGHPESRPPASRRPNRGRSGGELRCAYFIDVIHTPTL</sequence>
<feature type="compositionally biased region" description="Basic and acidic residues" evidence="1">
    <location>
        <begin position="28"/>
        <end position="39"/>
    </location>
</feature>
<dbReference type="Proteomes" id="UP001177744">
    <property type="component" value="Unassembled WGS sequence"/>
</dbReference>
<proteinExistence type="predicted"/>
<dbReference type="EMBL" id="JAULJE010000008">
    <property type="protein sequence ID" value="KAK1339702.1"/>
    <property type="molecule type" value="Genomic_DNA"/>
</dbReference>
<evidence type="ECO:0000313" key="2">
    <source>
        <dbReference type="EMBL" id="KAK1339702.1"/>
    </source>
</evidence>
<evidence type="ECO:0000313" key="3">
    <source>
        <dbReference type="Proteomes" id="UP001177744"/>
    </source>
</evidence>
<gene>
    <name evidence="2" type="ORF">QTO34_018257</name>
</gene>
<comment type="caution">
    <text evidence="2">The sequence shown here is derived from an EMBL/GenBank/DDBJ whole genome shotgun (WGS) entry which is preliminary data.</text>
</comment>
<name>A0AA40HZH3_CNENI</name>
<evidence type="ECO:0000256" key="1">
    <source>
        <dbReference type="SAM" id="MobiDB-lite"/>
    </source>
</evidence>
<keyword evidence="3" id="KW-1185">Reference proteome</keyword>
<reference evidence="2" key="1">
    <citation type="submission" date="2023-06" db="EMBL/GenBank/DDBJ databases">
        <title>Reference genome for the Northern bat (Eptesicus nilssonii), a most northern bat species.</title>
        <authorList>
            <person name="Laine V.N."/>
            <person name="Pulliainen A.T."/>
            <person name="Lilley T.M."/>
        </authorList>
    </citation>
    <scope>NUCLEOTIDE SEQUENCE</scope>
    <source>
        <strain evidence="2">BLF_Eptnil</strain>
        <tissue evidence="2">Kidney</tissue>
    </source>
</reference>